<dbReference type="Pfam" id="PF00733">
    <property type="entry name" value="Asn_synthase"/>
    <property type="match status" value="1"/>
</dbReference>
<dbReference type="InterPro" id="IPR029055">
    <property type="entry name" value="Ntn_hydrolases_N"/>
</dbReference>
<dbReference type="SUPFAM" id="SSF52402">
    <property type="entry name" value="Adenine nucleotide alpha hydrolases-like"/>
    <property type="match status" value="1"/>
</dbReference>
<protein>
    <recommendedName>
        <fullName evidence="2">asparagine synthase (glutamine-hydrolyzing)</fullName>
        <ecNumber evidence="2">6.3.5.4</ecNumber>
    </recommendedName>
</protein>
<dbReference type="EC" id="6.3.5.4" evidence="2"/>
<feature type="domain" description="Asparagine synthetase" evidence="4">
    <location>
        <begin position="227"/>
        <end position="569"/>
    </location>
</feature>
<evidence type="ECO:0000256" key="2">
    <source>
        <dbReference type="ARBA" id="ARBA00012737"/>
    </source>
</evidence>
<evidence type="ECO:0000256" key="1">
    <source>
        <dbReference type="ARBA" id="ARBA00005187"/>
    </source>
</evidence>
<dbReference type="InterPro" id="IPR051786">
    <property type="entry name" value="ASN_synthetase/amidase"/>
</dbReference>
<accession>A0ABT5HH04</accession>
<comment type="pathway">
    <text evidence="1">Amino-acid biosynthesis; L-asparagine biosynthesis; L-asparagine from L-aspartate (L-Gln route): step 1/1.</text>
</comment>
<proteinExistence type="predicted"/>
<comment type="caution">
    <text evidence="5">The sequence shown here is derived from an EMBL/GenBank/DDBJ whole genome shotgun (WGS) entry which is preliminary data.</text>
</comment>
<reference evidence="5 6" key="1">
    <citation type="submission" date="2023-01" db="EMBL/GenBank/DDBJ databases">
        <title>Novel species of the genus Asticcacaulis isolated from rivers.</title>
        <authorList>
            <person name="Lu H."/>
        </authorList>
    </citation>
    <scope>NUCLEOTIDE SEQUENCE [LARGE SCALE GENOMIC DNA]</scope>
    <source>
        <strain evidence="5 6">LKC15W</strain>
    </source>
</reference>
<gene>
    <name evidence="5" type="ORF">PQU98_05250</name>
</gene>
<dbReference type="PANTHER" id="PTHR43284">
    <property type="entry name" value="ASPARAGINE SYNTHETASE (GLUTAMINE-HYDROLYZING)"/>
    <property type="match status" value="1"/>
</dbReference>
<dbReference type="CDD" id="cd01991">
    <property type="entry name" value="Asn_synthase_B_C"/>
    <property type="match status" value="1"/>
</dbReference>
<name>A0ABT5HH04_9CAUL</name>
<dbReference type="InterPro" id="IPR014729">
    <property type="entry name" value="Rossmann-like_a/b/a_fold"/>
</dbReference>
<evidence type="ECO:0000313" key="5">
    <source>
        <dbReference type="EMBL" id="MDC7675523.1"/>
    </source>
</evidence>
<dbReference type="PANTHER" id="PTHR43284:SF1">
    <property type="entry name" value="ASPARAGINE SYNTHETASE"/>
    <property type="match status" value="1"/>
</dbReference>
<dbReference type="EMBL" id="JAQQKV010000001">
    <property type="protein sequence ID" value="MDC7675523.1"/>
    <property type="molecule type" value="Genomic_DNA"/>
</dbReference>
<evidence type="ECO:0000259" key="4">
    <source>
        <dbReference type="Pfam" id="PF00733"/>
    </source>
</evidence>
<evidence type="ECO:0000256" key="3">
    <source>
        <dbReference type="ARBA" id="ARBA00048741"/>
    </source>
</evidence>
<comment type="catalytic activity">
    <reaction evidence="3">
        <text>L-aspartate + L-glutamine + ATP + H2O = L-asparagine + L-glutamate + AMP + diphosphate + H(+)</text>
        <dbReference type="Rhea" id="RHEA:12228"/>
        <dbReference type="ChEBI" id="CHEBI:15377"/>
        <dbReference type="ChEBI" id="CHEBI:15378"/>
        <dbReference type="ChEBI" id="CHEBI:29985"/>
        <dbReference type="ChEBI" id="CHEBI:29991"/>
        <dbReference type="ChEBI" id="CHEBI:30616"/>
        <dbReference type="ChEBI" id="CHEBI:33019"/>
        <dbReference type="ChEBI" id="CHEBI:58048"/>
        <dbReference type="ChEBI" id="CHEBI:58359"/>
        <dbReference type="ChEBI" id="CHEBI:456215"/>
        <dbReference type="EC" id="6.3.5.4"/>
    </reaction>
</comment>
<dbReference type="Proteomes" id="UP001218579">
    <property type="component" value="Unassembled WGS sequence"/>
</dbReference>
<dbReference type="Gene3D" id="3.60.20.10">
    <property type="entry name" value="Glutamine Phosphoribosylpyrophosphate, subunit 1, domain 1"/>
    <property type="match status" value="1"/>
</dbReference>
<evidence type="ECO:0000313" key="6">
    <source>
        <dbReference type="Proteomes" id="UP001218579"/>
    </source>
</evidence>
<dbReference type="SUPFAM" id="SSF56235">
    <property type="entry name" value="N-terminal nucleophile aminohydrolases (Ntn hydrolases)"/>
    <property type="match status" value="1"/>
</dbReference>
<dbReference type="InterPro" id="IPR001962">
    <property type="entry name" value="Asn_synthase"/>
</dbReference>
<dbReference type="Gene3D" id="3.40.50.620">
    <property type="entry name" value="HUPs"/>
    <property type="match status" value="1"/>
</dbReference>
<organism evidence="5 6">
    <name type="scientific">Asticcacaulis machinosus</name>
    <dbReference type="NCBI Taxonomy" id="2984211"/>
    <lineage>
        <taxon>Bacteria</taxon>
        <taxon>Pseudomonadati</taxon>
        <taxon>Pseudomonadota</taxon>
        <taxon>Alphaproteobacteria</taxon>
        <taxon>Caulobacterales</taxon>
        <taxon>Caulobacteraceae</taxon>
        <taxon>Asticcacaulis</taxon>
    </lineage>
</organism>
<sequence>MLIQPNTQDFAARTLALADTDIVPWQHRSLGTATVLTAPDTPVIALPDGHGAIIGRLFSPPPSATEIQSPPPTLISSLRRDGVVALATAAWGSYIAILSQGDRLDVARDPSGALPCLYGGGPDGLVVASDVRDLLRFAGIAPSIDYDYLATQLYHQDLRSEHTGLCGIKELLPGVCLQSRGMSRTHMPFWSPYPFMVRGHTTTFLDQAERLKVAIQSSVGALASGYDKFLLSLSGGLDSSVIAAALHDQGLKPRAVTFATRDSEGDERPYAREVAHHLSLELDEIIYDYKAVDIRQSVSKHLPRPIGYAFSQPNSSHKRQLAAVHGIKALIGGIGGDNVFGYSPSATPLVDRFRCQGLTPGLWHTLEDICQLTRASYGDVIAAAVRRHFRTDQGYQWPVSDRFLAPNFRPVPPKQWHPWLEAPEGTLPGKAVHVGLIVRAQLLLDGFEHQTLDQLNPLLAQPVMEVSLAIPSWFGCAGGLNRAPVRAAFAGALPDAIIKRRSKGGPRSLANEVLMAGRREASDILSRGYLAGNGVIDGGLVRAILEGRQPIAAADQLRCLSLLEAEAWAAHWS</sequence>
<dbReference type="RefSeq" id="WP_272743840.1">
    <property type="nucleotide sequence ID" value="NZ_JAQQKV010000001.1"/>
</dbReference>
<keyword evidence="6" id="KW-1185">Reference proteome</keyword>